<organism evidence="1 2">
    <name type="scientific">Pseudidiomarina salinarum</name>
    <dbReference type="NCBI Taxonomy" id="435908"/>
    <lineage>
        <taxon>Bacteria</taxon>
        <taxon>Pseudomonadati</taxon>
        <taxon>Pseudomonadota</taxon>
        <taxon>Gammaproteobacteria</taxon>
        <taxon>Alteromonadales</taxon>
        <taxon>Idiomarinaceae</taxon>
        <taxon>Pseudidiomarina</taxon>
    </lineage>
</organism>
<keyword evidence="2" id="KW-1185">Reference proteome</keyword>
<evidence type="ECO:0000313" key="2">
    <source>
        <dbReference type="Proteomes" id="UP000054363"/>
    </source>
</evidence>
<comment type="caution">
    <text evidence="1">The sequence shown here is derived from an EMBL/GenBank/DDBJ whole genome shotgun (WGS) entry which is preliminary data.</text>
</comment>
<accession>A0A094JC11</accession>
<dbReference type="AlphaFoldDB" id="A0A094JC11"/>
<dbReference type="OrthoDB" id="5493674at2"/>
<sequence length="395" mass="43874">MYRQRGYLSVLLLPLLTALLLLALGMISQSSDNRERWLRQTVADNMAGSAAVLLARELNLLAILNRALLGNQLVLAQLVGIASWYAMMQDTAARAAKITAWIPYLNAVTRQIQVMTDTVGQPLNYILRLGIAVQQGLTTAIQLAQGLIRLSFATLIPATLTTIAARHGFEEESFDLFHAPGLLPLQWRWWAYLPLQTTATDDDVLKELMSHSLDPFSQERSYSWFNLSFFKIRKAGGARLQIDNAGNWSWQAMDTVSVHTRILFSRVEVPWGDGAGYLGQPVSAAAADDFGGSPRINSRASRWALAAQGSMGRQATPLKYFNRRRFDVTNLPAAIIRFGDVLARAGVRFSRPRSLFPRADDRTEQPNLFNALWEGELQSLTMQDKLVLAATGEPS</sequence>
<gene>
    <name evidence="1" type="ORF">IDSA_11765</name>
</gene>
<dbReference type="EMBL" id="JPER01000009">
    <property type="protein sequence ID" value="KFZ30121.1"/>
    <property type="molecule type" value="Genomic_DNA"/>
</dbReference>
<proteinExistence type="predicted"/>
<dbReference type="RefSeq" id="WP_034777084.1">
    <property type="nucleotide sequence ID" value="NZ_JPER01000009.1"/>
</dbReference>
<name>A0A094JC11_9GAMM</name>
<dbReference type="Proteomes" id="UP000054363">
    <property type="component" value="Unassembled WGS sequence"/>
</dbReference>
<protein>
    <submittedName>
        <fullName evidence="1">Uncharacterized protein</fullName>
    </submittedName>
</protein>
<dbReference type="eggNOG" id="ENOG5032SHH">
    <property type="taxonomic scope" value="Bacteria"/>
</dbReference>
<dbReference type="STRING" id="435908.IDSA_11765"/>
<evidence type="ECO:0000313" key="1">
    <source>
        <dbReference type="EMBL" id="KFZ30121.1"/>
    </source>
</evidence>
<reference evidence="1 2" key="1">
    <citation type="submission" date="2014-06" db="EMBL/GenBank/DDBJ databases">
        <title>The draft genome sequence of Idiomarina salinarum ISL-52.</title>
        <authorList>
            <person name="Du J."/>
            <person name="Shao Z."/>
        </authorList>
    </citation>
    <scope>NUCLEOTIDE SEQUENCE [LARGE SCALE GENOMIC DNA]</scope>
    <source>
        <strain evidence="1 2">ISL-52</strain>
    </source>
</reference>